<proteinExistence type="predicted"/>
<dbReference type="SMART" id="SM00473">
    <property type="entry name" value="PAN_AP"/>
    <property type="match status" value="1"/>
</dbReference>
<dbReference type="AlphaFoldDB" id="A0A9K3NFY2"/>
<protein>
    <submittedName>
        <fullName evidence="2">Non-specific serine/threonine protein kinase</fullName>
        <ecNumber evidence="2">2.7.11.1</ecNumber>
    </submittedName>
</protein>
<keyword evidence="3" id="KW-1185">Reference proteome</keyword>
<evidence type="ECO:0000259" key="1">
    <source>
        <dbReference type="PROSITE" id="PS50948"/>
    </source>
</evidence>
<dbReference type="Proteomes" id="UP000215914">
    <property type="component" value="Unassembled WGS sequence"/>
</dbReference>
<name>A0A9K3NFY2_HELAN</name>
<dbReference type="Gramene" id="mRNA:HanXRQr2_Chr07g0299001">
    <property type="protein sequence ID" value="CDS:HanXRQr2_Chr07g0299001.1"/>
    <property type="gene ID" value="HanXRQr2_Chr07g0299001"/>
</dbReference>
<reference evidence="2" key="1">
    <citation type="journal article" date="2017" name="Nature">
        <title>The sunflower genome provides insights into oil metabolism, flowering and Asterid evolution.</title>
        <authorList>
            <person name="Badouin H."/>
            <person name="Gouzy J."/>
            <person name="Grassa C.J."/>
            <person name="Murat F."/>
            <person name="Staton S.E."/>
            <person name="Cottret L."/>
            <person name="Lelandais-Briere C."/>
            <person name="Owens G.L."/>
            <person name="Carrere S."/>
            <person name="Mayjonade B."/>
            <person name="Legrand L."/>
            <person name="Gill N."/>
            <person name="Kane N.C."/>
            <person name="Bowers J.E."/>
            <person name="Hubner S."/>
            <person name="Bellec A."/>
            <person name="Berard A."/>
            <person name="Berges H."/>
            <person name="Blanchet N."/>
            <person name="Boniface M.C."/>
            <person name="Brunel D."/>
            <person name="Catrice O."/>
            <person name="Chaidir N."/>
            <person name="Claudel C."/>
            <person name="Donnadieu C."/>
            <person name="Faraut T."/>
            <person name="Fievet G."/>
            <person name="Helmstetter N."/>
            <person name="King M."/>
            <person name="Knapp S.J."/>
            <person name="Lai Z."/>
            <person name="Le Paslier M.C."/>
            <person name="Lippi Y."/>
            <person name="Lorenzon L."/>
            <person name="Mandel J.R."/>
            <person name="Marage G."/>
            <person name="Marchand G."/>
            <person name="Marquand E."/>
            <person name="Bret-Mestries E."/>
            <person name="Morien E."/>
            <person name="Nambeesan S."/>
            <person name="Nguyen T."/>
            <person name="Pegot-Espagnet P."/>
            <person name="Pouilly N."/>
            <person name="Raftis F."/>
            <person name="Sallet E."/>
            <person name="Schiex T."/>
            <person name="Thomas J."/>
            <person name="Vandecasteele C."/>
            <person name="Vares D."/>
            <person name="Vear F."/>
            <person name="Vautrin S."/>
            <person name="Crespi M."/>
            <person name="Mangin B."/>
            <person name="Burke J.M."/>
            <person name="Salse J."/>
            <person name="Munos S."/>
            <person name="Vincourt P."/>
            <person name="Rieseberg L.H."/>
            <person name="Langlade N.B."/>
        </authorList>
    </citation>
    <scope>NUCLEOTIDE SEQUENCE</scope>
    <source>
        <tissue evidence="2">Leaves</tissue>
    </source>
</reference>
<dbReference type="Pfam" id="PF08276">
    <property type="entry name" value="PAN_2"/>
    <property type="match status" value="1"/>
</dbReference>
<dbReference type="GO" id="GO:0004674">
    <property type="term" value="F:protein serine/threonine kinase activity"/>
    <property type="evidence" value="ECO:0007669"/>
    <property type="project" value="UniProtKB-KW"/>
</dbReference>
<dbReference type="EC" id="2.7.11.1" evidence="2"/>
<sequence length="104" mass="11631">MYSNLKLPDSRISWFNRSMSLEECENVCASNVSCTTFANTNIRGDKSGCLTWSGELMDIREAPQGDVSGQDLYIKIANLKVIRKCICDFFASMCHVSSSYSNIL</sequence>
<keyword evidence="2" id="KW-0418">Kinase</keyword>
<dbReference type="EMBL" id="MNCJ02000322">
    <property type="protein sequence ID" value="KAF5798952.1"/>
    <property type="molecule type" value="Genomic_DNA"/>
</dbReference>
<feature type="domain" description="Apple" evidence="1">
    <location>
        <begin position="1"/>
        <end position="77"/>
    </location>
</feature>
<dbReference type="PANTHER" id="PTHR32444">
    <property type="entry name" value="BULB-TYPE LECTIN DOMAIN-CONTAINING PROTEIN"/>
    <property type="match status" value="1"/>
</dbReference>
<keyword evidence="2" id="KW-0723">Serine/threonine-protein kinase</keyword>
<dbReference type="InterPro" id="IPR003609">
    <property type="entry name" value="Pan_app"/>
</dbReference>
<organism evidence="2 3">
    <name type="scientific">Helianthus annuus</name>
    <name type="common">Common sunflower</name>
    <dbReference type="NCBI Taxonomy" id="4232"/>
    <lineage>
        <taxon>Eukaryota</taxon>
        <taxon>Viridiplantae</taxon>
        <taxon>Streptophyta</taxon>
        <taxon>Embryophyta</taxon>
        <taxon>Tracheophyta</taxon>
        <taxon>Spermatophyta</taxon>
        <taxon>Magnoliopsida</taxon>
        <taxon>eudicotyledons</taxon>
        <taxon>Gunneridae</taxon>
        <taxon>Pentapetalae</taxon>
        <taxon>asterids</taxon>
        <taxon>campanulids</taxon>
        <taxon>Asterales</taxon>
        <taxon>Asteraceae</taxon>
        <taxon>Asteroideae</taxon>
        <taxon>Heliantheae alliance</taxon>
        <taxon>Heliantheae</taxon>
        <taxon>Helianthus</taxon>
    </lineage>
</organism>
<comment type="caution">
    <text evidence="2">The sequence shown here is derived from an EMBL/GenBank/DDBJ whole genome shotgun (WGS) entry which is preliminary data.</text>
</comment>
<evidence type="ECO:0000313" key="3">
    <source>
        <dbReference type="Proteomes" id="UP000215914"/>
    </source>
</evidence>
<evidence type="ECO:0000313" key="2">
    <source>
        <dbReference type="EMBL" id="KAF5798952.1"/>
    </source>
</evidence>
<accession>A0A9K3NFY2</accession>
<keyword evidence="2" id="KW-0808">Transferase</keyword>
<dbReference type="PROSITE" id="PS50948">
    <property type="entry name" value="PAN"/>
    <property type="match status" value="1"/>
</dbReference>
<gene>
    <name evidence="2" type="ORF">HanXRQr2_Chr07g0299001</name>
</gene>
<reference evidence="2" key="2">
    <citation type="submission" date="2020-06" db="EMBL/GenBank/DDBJ databases">
        <title>Helianthus annuus Genome sequencing and assembly Release 2.</title>
        <authorList>
            <person name="Gouzy J."/>
            <person name="Langlade N."/>
            <person name="Munos S."/>
        </authorList>
    </citation>
    <scope>NUCLEOTIDE SEQUENCE</scope>
    <source>
        <tissue evidence="2">Leaves</tissue>
    </source>
</reference>
<dbReference type="Gene3D" id="3.50.4.10">
    <property type="entry name" value="Hepatocyte Growth Factor"/>
    <property type="match status" value="1"/>
</dbReference>
<dbReference type="CDD" id="cd01098">
    <property type="entry name" value="PAN_AP_plant"/>
    <property type="match status" value="1"/>
</dbReference>
<dbReference type="PANTHER" id="PTHR32444:SF241">
    <property type="entry name" value="NON-SPECIFIC SERINE_THREONINE PROTEIN KINASE"/>
    <property type="match status" value="1"/>
</dbReference>